<dbReference type="GeneID" id="11971458"/>
<protein>
    <recommendedName>
        <fullName evidence="6">Ribonuclease P protein component 1</fullName>
        <shortName evidence="6">RNase P component 1</shortName>
        <ecNumber evidence="6">3.1.26.5</ecNumber>
    </recommendedName>
    <alternativeName>
        <fullName evidence="6">Rpp29</fullName>
    </alternativeName>
</protein>
<keyword evidence="1 6" id="KW-0963">Cytoplasm</keyword>
<reference evidence="7 8" key="1">
    <citation type="journal article" date="2012" name="J. Bacteriol.">
        <title>Complete genome sequence of a thermophilic methanogen, Methanocella conradii HZ254, isolated from Chinese rice field soil.</title>
        <authorList>
            <person name="Lu Z."/>
            <person name="Lu Y."/>
        </authorList>
    </citation>
    <scope>NUCLEOTIDE SEQUENCE [LARGE SCALE GENOMIC DNA]</scope>
    <source>
        <strain evidence="8">DSM 24694 / JCM 17849 / CGMCC 1.5162 / HZ254</strain>
    </source>
</reference>
<dbReference type="GO" id="GO:0004526">
    <property type="term" value="F:ribonuclease P activity"/>
    <property type="evidence" value="ECO:0007669"/>
    <property type="project" value="UniProtKB-UniRule"/>
</dbReference>
<dbReference type="SUPFAM" id="SSF101744">
    <property type="entry name" value="Rof/RNase P subunit-like"/>
    <property type="match status" value="1"/>
</dbReference>
<dbReference type="KEGG" id="mez:Mtc_1331"/>
<dbReference type="Proteomes" id="UP000005233">
    <property type="component" value="Chromosome"/>
</dbReference>
<organism evidence="7 8">
    <name type="scientific">Methanocella conradii (strain DSM 24694 / JCM 17849 / CGMCC 1.5162 / HZ254)</name>
    <dbReference type="NCBI Taxonomy" id="1041930"/>
    <lineage>
        <taxon>Archaea</taxon>
        <taxon>Methanobacteriati</taxon>
        <taxon>Methanobacteriota</taxon>
        <taxon>Stenosarchaea group</taxon>
        <taxon>Methanomicrobia</taxon>
        <taxon>Methanocellales</taxon>
        <taxon>Methanocellaceae</taxon>
        <taxon>Methanocella</taxon>
    </lineage>
</organism>
<evidence type="ECO:0000256" key="4">
    <source>
        <dbReference type="ARBA" id="ARBA00022759"/>
    </source>
</evidence>
<dbReference type="OrthoDB" id="39019at2157"/>
<dbReference type="SMART" id="SM00538">
    <property type="entry name" value="POP4"/>
    <property type="match status" value="1"/>
</dbReference>
<dbReference type="RefSeq" id="WP_014405922.1">
    <property type="nucleotide sequence ID" value="NC_017034.1"/>
</dbReference>
<name>H8IAI8_METCZ</name>
<dbReference type="GO" id="GO:0003723">
    <property type="term" value="F:RNA binding"/>
    <property type="evidence" value="ECO:0007669"/>
    <property type="project" value="InterPro"/>
</dbReference>
<dbReference type="InterPro" id="IPR036980">
    <property type="entry name" value="RNase_P/MRP_Rpp29_sf"/>
</dbReference>
<comment type="subunit">
    <text evidence="6">Consists of a catalytic RNA component and at least 4-5 protein subunits.</text>
</comment>
<evidence type="ECO:0000256" key="2">
    <source>
        <dbReference type="ARBA" id="ARBA00022694"/>
    </source>
</evidence>
<dbReference type="GO" id="GO:0030677">
    <property type="term" value="C:ribonuclease P complex"/>
    <property type="evidence" value="ECO:0007669"/>
    <property type="project" value="UniProtKB-UniRule"/>
</dbReference>
<comment type="subcellular location">
    <subcellularLocation>
        <location evidence="6">Cytoplasm</location>
    </subcellularLocation>
</comment>
<dbReference type="EC" id="3.1.26.5" evidence="6"/>
<dbReference type="STRING" id="1041930.Mtc_1331"/>
<evidence type="ECO:0000256" key="6">
    <source>
        <dbReference type="HAMAP-Rule" id="MF_00754"/>
    </source>
</evidence>
<keyword evidence="8" id="KW-1185">Reference proteome</keyword>
<keyword evidence="4 6" id="KW-0255">Endonuclease</keyword>
<dbReference type="GO" id="GO:0001682">
    <property type="term" value="P:tRNA 5'-leader removal"/>
    <property type="evidence" value="ECO:0007669"/>
    <property type="project" value="UniProtKB-UniRule"/>
</dbReference>
<dbReference type="InterPro" id="IPR002730">
    <property type="entry name" value="Rpp29/RNP1"/>
</dbReference>
<dbReference type="HAMAP" id="MF_00754">
    <property type="entry name" value="RNase_P_1"/>
    <property type="match status" value="1"/>
</dbReference>
<accession>H8IAI8</accession>
<dbReference type="GO" id="GO:0005737">
    <property type="term" value="C:cytoplasm"/>
    <property type="evidence" value="ECO:0007669"/>
    <property type="project" value="UniProtKB-SubCell"/>
</dbReference>
<keyword evidence="3 6" id="KW-0540">Nuclease</keyword>
<dbReference type="HOGENOM" id="CLU_107020_2_1_2"/>
<evidence type="ECO:0000313" key="8">
    <source>
        <dbReference type="Proteomes" id="UP000005233"/>
    </source>
</evidence>
<comment type="function">
    <text evidence="6">Part of ribonuclease P, a protein complex that generates mature tRNA molecules by cleaving their 5'-ends.</text>
</comment>
<evidence type="ECO:0000256" key="5">
    <source>
        <dbReference type="ARBA" id="ARBA00022801"/>
    </source>
</evidence>
<gene>
    <name evidence="6 7" type="primary">rnp1</name>
    <name evidence="7" type="ordered locus">Mtc_1331</name>
</gene>
<dbReference type="InterPro" id="IPR023534">
    <property type="entry name" value="Rof/RNase_P-like"/>
</dbReference>
<dbReference type="EMBL" id="CP003243">
    <property type="protein sequence ID" value="AFD00085.1"/>
    <property type="molecule type" value="Genomic_DNA"/>
</dbReference>
<sequence>MDLTPENLIYNELIGLPVEVDSPGLRLKGVVVDETRNMLVIDAGGSDKKIPKQAASFIFTLPDGRRVRVLGSLLISQPENRIPKRRKKGK</sequence>
<dbReference type="InterPro" id="IPR023538">
    <property type="entry name" value="RNP1"/>
</dbReference>
<keyword evidence="2 6" id="KW-0819">tRNA processing</keyword>
<dbReference type="Gene3D" id="2.30.30.210">
    <property type="entry name" value="Ribonuclease P/MRP, subunit p29"/>
    <property type="match status" value="1"/>
</dbReference>
<evidence type="ECO:0000256" key="3">
    <source>
        <dbReference type="ARBA" id="ARBA00022722"/>
    </source>
</evidence>
<dbReference type="eggNOG" id="arCOG00784">
    <property type="taxonomic scope" value="Archaea"/>
</dbReference>
<keyword evidence="5 6" id="KW-0378">Hydrolase</keyword>
<dbReference type="AlphaFoldDB" id="H8IAI8"/>
<evidence type="ECO:0000313" key="7">
    <source>
        <dbReference type="EMBL" id="AFD00085.1"/>
    </source>
</evidence>
<comment type="similarity">
    <text evidence="6">Belongs to the eukaryotic/archaeal RNase P protein component 1 family.</text>
</comment>
<dbReference type="Pfam" id="PF01868">
    <property type="entry name" value="RNase_P-MRP_p29"/>
    <property type="match status" value="1"/>
</dbReference>
<evidence type="ECO:0000256" key="1">
    <source>
        <dbReference type="ARBA" id="ARBA00022490"/>
    </source>
</evidence>
<comment type="catalytic activity">
    <reaction evidence="6">
        <text>Endonucleolytic cleavage of RNA, removing 5'-extranucleotides from tRNA precursor.</text>
        <dbReference type="EC" id="3.1.26.5"/>
    </reaction>
</comment>
<proteinExistence type="inferred from homology"/>